<dbReference type="GO" id="GO:0044780">
    <property type="term" value="P:bacterial-type flagellum assembly"/>
    <property type="evidence" value="ECO:0007669"/>
    <property type="project" value="InterPro"/>
</dbReference>
<evidence type="ECO:0000256" key="3">
    <source>
        <dbReference type="ARBA" id="ARBA00014754"/>
    </source>
</evidence>
<dbReference type="CDD" id="cd11614">
    <property type="entry name" value="SAF_CpaB_FlgA_like"/>
    <property type="match status" value="1"/>
</dbReference>
<dbReference type="Gene3D" id="3.90.1210.10">
    <property type="entry name" value="Antifreeze-like/N-acetylneuraminic acid synthase C-terminal domain"/>
    <property type="match status" value="1"/>
</dbReference>
<comment type="function">
    <text evidence="6 7">Involved in the assembly process of the P-ring formation. It may associate with FlgF on the rod constituting a structure essential for the P-ring assembly or may act as a modulator protein for the P-ring assembly.</text>
</comment>
<dbReference type="Proteomes" id="UP000094379">
    <property type="component" value="Unassembled WGS sequence"/>
</dbReference>
<evidence type="ECO:0000256" key="4">
    <source>
        <dbReference type="ARBA" id="ARBA00022729"/>
    </source>
</evidence>
<keyword evidence="9" id="KW-0969">Cilium</keyword>
<keyword evidence="5 7" id="KW-0574">Periplasm</keyword>
<keyword evidence="9" id="KW-0282">Flagellum</keyword>
<dbReference type="SMART" id="SM00858">
    <property type="entry name" value="SAF"/>
    <property type="match status" value="1"/>
</dbReference>
<evidence type="ECO:0000256" key="6">
    <source>
        <dbReference type="ARBA" id="ARBA00025643"/>
    </source>
</evidence>
<dbReference type="InterPro" id="IPR017585">
    <property type="entry name" value="SAF_FlgA"/>
</dbReference>
<evidence type="ECO:0000256" key="1">
    <source>
        <dbReference type="ARBA" id="ARBA00004418"/>
    </source>
</evidence>
<dbReference type="NCBIfam" id="TIGR03170">
    <property type="entry name" value="flgA_cterm"/>
    <property type="match status" value="1"/>
</dbReference>
<protein>
    <recommendedName>
        <fullName evidence="3 7">Flagella basal body P-ring formation protein FlgA</fullName>
    </recommendedName>
</protein>
<evidence type="ECO:0000256" key="5">
    <source>
        <dbReference type="ARBA" id="ARBA00022764"/>
    </source>
</evidence>
<keyword evidence="4" id="KW-0732">Signal</keyword>
<keyword evidence="9" id="KW-0966">Cell projection</keyword>
<proteinExistence type="inferred from homology"/>
<accession>A0A1E3GR92</accession>
<evidence type="ECO:0000313" key="9">
    <source>
        <dbReference type="EMBL" id="ODN66563.1"/>
    </source>
</evidence>
<organism evidence="9 10">
    <name type="scientific">Methylophaga muralis</name>
    <dbReference type="NCBI Taxonomy" id="291169"/>
    <lineage>
        <taxon>Bacteria</taxon>
        <taxon>Pseudomonadati</taxon>
        <taxon>Pseudomonadota</taxon>
        <taxon>Gammaproteobacteria</taxon>
        <taxon>Thiotrichales</taxon>
        <taxon>Piscirickettsiaceae</taxon>
        <taxon>Methylophaga</taxon>
    </lineage>
</organism>
<dbReference type="PANTHER" id="PTHR36307:SF1">
    <property type="entry name" value="FLAGELLA BASAL BODY P-RING FORMATION PROTEIN FLGA"/>
    <property type="match status" value="1"/>
</dbReference>
<evidence type="ECO:0000259" key="8">
    <source>
        <dbReference type="SMART" id="SM00858"/>
    </source>
</evidence>
<dbReference type="Pfam" id="PF13144">
    <property type="entry name" value="ChapFlgA"/>
    <property type="match status" value="1"/>
</dbReference>
<dbReference type="InterPro" id="IPR013974">
    <property type="entry name" value="SAF"/>
</dbReference>
<evidence type="ECO:0000313" key="10">
    <source>
        <dbReference type="Proteomes" id="UP000094379"/>
    </source>
</evidence>
<dbReference type="Gene3D" id="2.30.30.760">
    <property type="match status" value="1"/>
</dbReference>
<name>A0A1E3GR92_9GAMM</name>
<keyword evidence="10" id="KW-1185">Reference proteome</keyword>
<dbReference type="EMBL" id="MCRI01000017">
    <property type="protein sequence ID" value="ODN66563.1"/>
    <property type="molecule type" value="Genomic_DNA"/>
</dbReference>
<evidence type="ECO:0000256" key="7">
    <source>
        <dbReference type="RuleBase" id="RU362063"/>
    </source>
</evidence>
<dbReference type="InterPro" id="IPR039246">
    <property type="entry name" value="Flagellar_FlgA"/>
</dbReference>
<dbReference type="InterPro" id="IPR041231">
    <property type="entry name" value="FlgA_N"/>
</dbReference>
<comment type="similarity">
    <text evidence="2 7">Belongs to the FlgA family.</text>
</comment>
<dbReference type="PATRIC" id="fig|291169.3.peg.1742"/>
<feature type="domain" description="SAF" evidence="8">
    <location>
        <begin position="122"/>
        <end position="184"/>
    </location>
</feature>
<comment type="subcellular location">
    <subcellularLocation>
        <location evidence="1 7">Periplasm</location>
    </subcellularLocation>
</comment>
<dbReference type="Pfam" id="PF17656">
    <property type="entry name" value="ChapFlgA_N"/>
    <property type="match status" value="1"/>
</dbReference>
<dbReference type="STRING" id="291169.A9E74_01732"/>
<dbReference type="PANTHER" id="PTHR36307">
    <property type="entry name" value="FLAGELLA BASAL BODY P-RING FORMATION PROTEIN FLGA"/>
    <property type="match status" value="1"/>
</dbReference>
<gene>
    <name evidence="9" type="ORF">A9E74_01732</name>
</gene>
<keyword evidence="7" id="KW-1005">Bacterial flagellum biogenesis</keyword>
<evidence type="ECO:0000256" key="2">
    <source>
        <dbReference type="ARBA" id="ARBA00010474"/>
    </source>
</evidence>
<sequence length="247" mass="26923">MFIALPCELPGETMYKLFRNLILVLSVNLLTFTASASNLQSLAEVEHAAYVFTLAQAQARFNNPEITLTPLDKRLRLQNCGGGLEAFTNRDLTSAGNVTVGVRCHQPVSWTVYLPLQIKVMQPMVVIARPVSANHVLTEQDLRIEQRDIGNLRQGYMASIAAVVGQQVKYSLGLGTVIQANHLRPLNVVRRGESIVLVASAGTMEVRMQGTAMADAGVGDRVRVRNLSSDRVVEGIVDSPGVVRVTM</sequence>
<dbReference type="GO" id="GO:0042597">
    <property type="term" value="C:periplasmic space"/>
    <property type="evidence" value="ECO:0007669"/>
    <property type="project" value="UniProtKB-SubCell"/>
</dbReference>
<reference evidence="9 10" key="1">
    <citation type="submission" date="2016-07" db="EMBL/GenBank/DDBJ databases">
        <title>Draft Genome Sequence of Methylophaga muralis Bur 1.</title>
        <authorList>
            <person name="Vasilenko O.V."/>
            <person name="Doronina N.V."/>
            <person name="Shmareva M.N."/>
            <person name="Tarlachkov S.V."/>
            <person name="Mustakhimov I."/>
            <person name="Trotsenko Y.A."/>
        </authorList>
    </citation>
    <scope>NUCLEOTIDE SEQUENCE [LARGE SCALE GENOMIC DNA]</scope>
    <source>
        <strain evidence="9 10">Bur 1</strain>
    </source>
</reference>
<dbReference type="AlphaFoldDB" id="A0A1E3GR92"/>
<comment type="caution">
    <text evidence="9">The sequence shown here is derived from an EMBL/GenBank/DDBJ whole genome shotgun (WGS) entry which is preliminary data.</text>
</comment>